<evidence type="ECO:0000313" key="1">
    <source>
        <dbReference type="EMBL" id="PZQ83254.1"/>
    </source>
</evidence>
<dbReference type="EMBL" id="QFQD01000021">
    <property type="protein sequence ID" value="PZQ83254.1"/>
    <property type="molecule type" value="Genomic_DNA"/>
</dbReference>
<organism evidence="1 2">
    <name type="scientific">Ancylobacter novellus</name>
    <name type="common">Thiobacillus novellus</name>
    <dbReference type="NCBI Taxonomy" id="921"/>
    <lineage>
        <taxon>Bacteria</taxon>
        <taxon>Pseudomonadati</taxon>
        <taxon>Pseudomonadota</taxon>
        <taxon>Alphaproteobacteria</taxon>
        <taxon>Hyphomicrobiales</taxon>
        <taxon>Xanthobacteraceae</taxon>
        <taxon>Ancylobacter</taxon>
    </lineage>
</organism>
<protein>
    <submittedName>
        <fullName evidence="1">Uncharacterized protein</fullName>
    </submittedName>
</protein>
<comment type="caution">
    <text evidence="1">The sequence shown here is derived from an EMBL/GenBank/DDBJ whole genome shotgun (WGS) entry which is preliminary data.</text>
</comment>
<dbReference type="AlphaFoldDB" id="A0A2W5R388"/>
<gene>
    <name evidence="1" type="ORF">DI549_08500</name>
</gene>
<proteinExistence type="predicted"/>
<name>A0A2W5R388_ANCNO</name>
<sequence length="131" mass="14238">MPDDLLLSLRNADFSGLEKFNIKAVFDDVLAAIAAKAASRLDTLATFVQVQTEKITLYSALIVKGKLDGSLVGDELAYRLERLKLIIRGFIDVVDTLLVELVAAVWNAIVGVVWKAIGAAIKIDLPIPTMK</sequence>
<evidence type="ECO:0000313" key="2">
    <source>
        <dbReference type="Proteomes" id="UP000248887"/>
    </source>
</evidence>
<reference evidence="1 2" key="1">
    <citation type="submission" date="2017-08" db="EMBL/GenBank/DDBJ databases">
        <title>Infants hospitalized years apart are colonized by the same room-sourced microbial strains.</title>
        <authorList>
            <person name="Brooks B."/>
            <person name="Olm M.R."/>
            <person name="Firek B.A."/>
            <person name="Baker R."/>
            <person name="Thomas B.C."/>
            <person name="Morowitz M.J."/>
            <person name="Banfield J.F."/>
        </authorList>
    </citation>
    <scope>NUCLEOTIDE SEQUENCE [LARGE SCALE GENOMIC DNA]</scope>
    <source>
        <strain evidence="1">S2_005_001_R2_27</strain>
    </source>
</reference>
<accession>A0A2W5R388</accession>
<dbReference type="Proteomes" id="UP000248887">
    <property type="component" value="Unassembled WGS sequence"/>
</dbReference>